<evidence type="ECO:0000313" key="2">
    <source>
        <dbReference type="Proteomes" id="UP000050424"/>
    </source>
</evidence>
<protein>
    <recommendedName>
        <fullName evidence="3">Transcription factor domain-containing protein</fullName>
    </recommendedName>
</protein>
<reference evidence="1 2" key="1">
    <citation type="submission" date="2015-09" db="EMBL/GenBank/DDBJ databases">
        <title>Draft genome of a European isolate of the apple canker pathogen Neonectria ditissima.</title>
        <authorList>
            <person name="Gomez-Cortecero A."/>
            <person name="Harrison R.J."/>
            <person name="Armitage A.D."/>
        </authorList>
    </citation>
    <scope>NUCLEOTIDE SEQUENCE [LARGE SCALE GENOMIC DNA]</scope>
    <source>
        <strain evidence="1 2">R09/05</strain>
    </source>
</reference>
<evidence type="ECO:0008006" key="3">
    <source>
        <dbReference type="Google" id="ProtNLM"/>
    </source>
</evidence>
<dbReference type="EMBL" id="LKCW01000054">
    <property type="protein sequence ID" value="KPM42102.1"/>
    <property type="molecule type" value="Genomic_DNA"/>
</dbReference>
<proteinExistence type="predicted"/>
<dbReference type="OrthoDB" id="39175at2759"/>
<sequence>MPPQSPGKLVAASYPPNSEVIDESPLPQLNEQLLASNTAVLRRLKRIEQHIGLPDIDEGLITDLGDRPTTNSSGATDPSLTPLWPAIQVLKLNCSTNANREIWAEPLIKRLWLTFHDTMLGLHFLPSKQTFSSPTPLLLASMLYCSSTRGSNDVAVIASDYFTVLCNAIAQLCMPASAIGQDARNPARAEEWAFQTILGIILAGLLREGISRETGIWISIAYRLTLEHCPPIMDERSLEWQRLFTGLQIVDLEHASIHLSCPAIPILAPFPRLRISMQDQLYRLSRMMHTGLTHFTGRGLPTIWSCFSGELSAAVDPSVCFSDVDAAVIRDWARQLDDWLVEFGARNDEPENERKLVFRQYVLHRVLVLSIYLPARGSDLFSDTTPKEQHELLVSARAAVKLQLADSSIWSNFDLVVITWAALIVIQEVEGGVGEPDDLEIVGVHLSSLQQKQNSGLHGLLANCLDQKLQALSTPIFGEDGGFHPDGGLDRSWYIFNQDSLHTGYELLSFEGA</sequence>
<gene>
    <name evidence="1" type="ORF">AK830_g4451</name>
</gene>
<keyword evidence="2" id="KW-1185">Reference proteome</keyword>
<accession>A0A0P7BG29</accession>
<comment type="caution">
    <text evidence="1">The sequence shown here is derived from an EMBL/GenBank/DDBJ whole genome shotgun (WGS) entry which is preliminary data.</text>
</comment>
<dbReference type="Proteomes" id="UP000050424">
    <property type="component" value="Unassembled WGS sequence"/>
</dbReference>
<dbReference type="AlphaFoldDB" id="A0A0P7BG29"/>
<name>A0A0P7BG29_9HYPO</name>
<organism evidence="1 2">
    <name type="scientific">Neonectria ditissima</name>
    <dbReference type="NCBI Taxonomy" id="78410"/>
    <lineage>
        <taxon>Eukaryota</taxon>
        <taxon>Fungi</taxon>
        <taxon>Dikarya</taxon>
        <taxon>Ascomycota</taxon>
        <taxon>Pezizomycotina</taxon>
        <taxon>Sordariomycetes</taxon>
        <taxon>Hypocreomycetidae</taxon>
        <taxon>Hypocreales</taxon>
        <taxon>Nectriaceae</taxon>
        <taxon>Neonectria</taxon>
    </lineage>
</organism>
<evidence type="ECO:0000313" key="1">
    <source>
        <dbReference type="EMBL" id="KPM42102.1"/>
    </source>
</evidence>